<dbReference type="Gene3D" id="3.20.20.70">
    <property type="entry name" value="Aldolase class I"/>
    <property type="match status" value="1"/>
</dbReference>
<dbReference type="AlphaFoldDB" id="A0A8J3GZA5"/>
<dbReference type="EMBL" id="BNCJ01000013">
    <property type="protein sequence ID" value="GHF62030.1"/>
    <property type="molecule type" value="Genomic_DNA"/>
</dbReference>
<evidence type="ECO:0000256" key="2">
    <source>
        <dbReference type="ARBA" id="ARBA00022679"/>
    </source>
</evidence>
<reference evidence="5" key="2">
    <citation type="submission" date="2020-09" db="EMBL/GenBank/DDBJ databases">
        <authorList>
            <person name="Sun Q."/>
            <person name="Kim S."/>
        </authorList>
    </citation>
    <scope>NUCLEOTIDE SEQUENCE</scope>
    <source>
        <strain evidence="5">KCTC 42650</strain>
    </source>
</reference>
<name>A0A8J3GZA5_9RHOB</name>
<dbReference type="Proteomes" id="UP000626220">
    <property type="component" value="Unassembled WGS sequence"/>
</dbReference>
<accession>A0A8J3GZA5</accession>
<evidence type="ECO:0000313" key="6">
    <source>
        <dbReference type="Proteomes" id="UP000626220"/>
    </source>
</evidence>
<evidence type="ECO:0000256" key="4">
    <source>
        <dbReference type="ARBA" id="ARBA00022833"/>
    </source>
</evidence>
<protein>
    <submittedName>
        <fullName evidence="5">3-keto-5-aminohexanoate cleavage protein</fullName>
    </submittedName>
</protein>
<evidence type="ECO:0000256" key="3">
    <source>
        <dbReference type="ARBA" id="ARBA00022723"/>
    </source>
</evidence>
<organism evidence="5 6">
    <name type="scientific">Seohaeicola zhoushanensis</name>
    <dbReference type="NCBI Taxonomy" id="1569283"/>
    <lineage>
        <taxon>Bacteria</taxon>
        <taxon>Pseudomonadati</taxon>
        <taxon>Pseudomonadota</taxon>
        <taxon>Alphaproteobacteria</taxon>
        <taxon>Rhodobacterales</taxon>
        <taxon>Roseobacteraceae</taxon>
        <taxon>Seohaeicola</taxon>
    </lineage>
</organism>
<dbReference type="GO" id="GO:0046872">
    <property type="term" value="F:metal ion binding"/>
    <property type="evidence" value="ECO:0007669"/>
    <property type="project" value="UniProtKB-KW"/>
</dbReference>
<dbReference type="InterPro" id="IPR013785">
    <property type="entry name" value="Aldolase_TIM"/>
</dbReference>
<gene>
    <name evidence="5" type="ORF">GCM10017056_36720</name>
</gene>
<sequence>MNRPKTSSRKVVISCAITGSIHTPSMSPHLPITAEQIARNAVEAAQAGAAVIHLHARKPDSGIPDQNPALFRPFLQSIKQQSDAVLNLTTGGSQTMTIEERLRPAVEFSPELASLNMGTMNFGLYPMLQRYPEISGWERDYLEGSRSGFFRNTLADIEHILRSCSEQNTRFEVECYDIGHLYTLAHFIDRGLIKPPFFVQSVFGILGGIGTHAEDVMHMRRTADRLFGGDYVWSVLGAGANQMRIATSAALMGGNVRVGLEDSLWLKKGQLAKSNAEQVTAIRGIIEGLGLEIATPDDARELLQLKGSDRTAF</sequence>
<dbReference type="Pfam" id="PF05853">
    <property type="entry name" value="BKACE"/>
    <property type="match status" value="1"/>
</dbReference>
<keyword evidence="2" id="KW-0808">Transferase</keyword>
<comment type="caution">
    <text evidence="5">The sequence shown here is derived from an EMBL/GenBank/DDBJ whole genome shotgun (WGS) entry which is preliminary data.</text>
</comment>
<dbReference type="InterPro" id="IPR008567">
    <property type="entry name" value="BKACE"/>
</dbReference>
<dbReference type="PANTHER" id="PTHR37418:SF2">
    <property type="entry name" value="3-KETO-5-AMINOHEXANOATE CLEAVAGE ENZYME"/>
    <property type="match status" value="1"/>
</dbReference>
<dbReference type="RefSeq" id="WP_189681665.1">
    <property type="nucleotide sequence ID" value="NZ_BNCJ01000013.1"/>
</dbReference>
<dbReference type="GO" id="GO:0043720">
    <property type="term" value="F:3-keto-5-aminohexanoate cleavage activity"/>
    <property type="evidence" value="ECO:0007669"/>
    <property type="project" value="InterPro"/>
</dbReference>
<evidence type="ECO:0000256" key="1">
    <source>
        <dbReference type="ARBA" id="ARBA00001947"/>
    </source>
</evidence>
<evidence type="ECO:0000313" key="5">
    <source>
        <dbReference type="EMBL" id="GHF62030.1"/>
    </source>
</evidence>
<reference evidence="5" key="1">
    <citation type="journal article" date="2014" name="Int. J. Syst. Evol. Microbiol.">
        <title>Complete genome sequence of Corynebacterium casei LMG S-19264T (=DSM 44701T), isolated from a smear-ripened cheese.</title>
        <authorList>
            <consortium name="US DOE Joint Genome Institute (JGI-PGF)"/>
            <person name="Walter F."/>
            <person name="Albersmeier A."/>
            <person name="Kalinowski J."/>
            <person name="Ruckert C."/>
        </authorList>
    </citation>
    <scope>NUCLEOTIDE SEQUENCE</scope>
    <source>
        <strain evidence="5">KCTC 42650</strain>
    </source>
</reference>
<proteinExistence type="predicted"/>
<keyword evidence="3" id="KW-0479">Metal-binding</keyword>
<comment type="cofactor">
    <cofactor evidence="1">
        <name>Zn(2+)</name>
        <dbReference type="ChEBI" id="CHEBI:29105"/>
    </cofactor>
</comment>
<keyword evidence="6" id="KW-1185">Reference proteome</keyword>
<dbReference type="PANTHER" id="PTHR37418">
    <property type="entry name" value="3-KETO-5-AMINOHEXANOATE CLEAVAGE ENZYME-RELATED"/>
    <property type="match status" value="1"/>
</dbReference>
<keyword evidence="4" id="KW-0862">Zinc</keyword>